<dbReference type="Proteomes" id="UP001595075">
    <property type="component" value="Unassembled WGS sequence"/>
</dbReference>
<feature type="transmembrane region" description="Helical" evidence="6">
    <location>
        <begin position="449"/>
        <end position="468"/>
    </location>
</feature>
<dbReference type="InterPro" id="IPR011701">
    <property type="entry name" value="MFS"/>
</dbReference>
<feature type="region of interest" description="Disordered" evidence="5">
    <location>
        <begin position="468"/>
        <end position="510"/>
    </location>
</feature>
<organism evidence="8 9">
    <name type="scientific">Oculimacula yallundae</name>
    <dbReference type="NCBI Taxonomy" id="86028"/>
    <lineage>
        <taxon>Eukaryota</taxon>
        <taxon>Fungi</taxon>
        <taxon>Dikarya</taxon>
        <taxon>Ascomycota</taxon>
        <taxon>Pezizomycotina</taxon>
        <taxon>Leotiomycetes</taxon>
        <taxon>Helotiales</taxon>
        <taxon>Ploettnerulaceae</taxon>
        <taxon>Oculimacula</taxon>
    </lineage>
</organism>
<keyword evidence="4 6" id="KW-0472">Membrane</keyword>
<proteinExistence type="predicted"/>
<keyword evidence="9" id="KW-1185">Reference proteome</keyword>
<feature type="transmembrane region" description="Helical" evidence="6">
    <location>
        <begin position="356"/>
        <end position="375"/>
    </location>
</feature>
<evidence type="ECO:0000313" key="9">
    <source>
        <dbReference type="Proteomes" id="UP001595075"/>
    </source>
</evidence>
<dbReference type="PROSITE" id="PS50850">
    <property type="entry name" value="MFS"/>
    <property type="match status" value="1"/>
</dbReference>
<dbReference type="Pfam" id="PF07690">
    <property type="entry name" value="MFS_1"/>
    <property type="match status" value="1"/>
</dbReference>
<feature type="transmembrane region" description="Helical" evidence="6">
    <location>
        <begin position="151"/>
        <end position="171"/>
    </location>
</feature>
<evidence type="ECO:0000256" key="4">
    <source>
        <dbReference type="ARBA" id="ARBA00023136"/>
    </source>
</evidence>
<evidence type="ECO:0000256" key="1">
    <source>
        <dbReference type="ARBA" id="ARBA00004141"/>
    </source>
</evidence>
<comment type="caution">
    <text evidence="8">The sequence shown here is derived from an EMBL/GenBank/DDBJ whole genome shotgun (WGS) entry which is preliminary data.</text>
</comment>
<feature type="transmembrane region" description="Helical" evidence="6">
    <location>
        <begin position="306"/>
        <end position="324"/>
    </location>
</feature>
<protein>
    <recommendedName>
        <fullName evidence="7">Major facilitator superfamily (MFS) profile domain-containing protein</fullName>
    </recommendedName>
</protein>
<dbReference type="InterPro" id="IPR020846">
    <property type="entry name" value="MFS_dom"/>
</dbReference>
<sequence>MSSTITISAGPSIELQARNPTSPLANDKEQVLGSSEFPSATEQPPVQASLNAENTIELSNKRAAVVITTVAGVNFLNTMGSALIIFRGFQGLSISLCLTTAVGIISTSFPPTSSSNRRNFAFAATGAASPVGYTIGLVLGGAFVQSVGWRWSFYFATILNVILTGMAMWSLPADANDEAARGSMWKRLGKEIDWIGAAIATVSISMLSYVLAIITGSASNIREVQNIILLTIALLLIPVFIYWMHRKEHLNRPAVIPNSIWKQSAFTTTCIVVFLTWGAFNPFGYFTTLFFQEIQTLSPLQTSLRFLPTVVCGFLTNVVTALLVRKTSASYLVAISSVFSALACVLMAIVKPEWSYWAVAFPAVFLSPMSSDVLYTISNLIITSSFPPTKQSLAGGVFNTVSQIGNSVGLIVGAVIAASVSSSSTSNSYGRSGKLANSDEYVLLNGYRATFYACFAAMALVAVGNAHSSQNDRRLETRRKGEPHMMKDLDRALTTGPKDHDNSRQKPARRAKFVSGEWHYYPSSKS</sequence>
<comment type="subcellular location">
    <subcellularLocation>
        <location evidence="1">Membrane</location>
        <topology evidence="1">Multi-pass membrane protein</topology>
    </subcellularLocation>
</comment>
<evidence type="ECO:0000256" key="3">
    <source>
        <dbReference type="ARBA" id="ARBA00022989"/>
    </source>
</evidence>
<keyword evidence="2 6" id="KW-0812">Transmembrane</keyword>
<dbReference type="PANTHER" id="PTHR42718">
    <property type="entry name" value="MAJOR FACILITATOR SUPERFAMILY MULTIDRUG TRANSPORTER MFSC"/>
    <property type="match status" value="1"/>
</dbReference>
<gene>
    <name evidence="8" type="ORF">VTL71DRAFT_8283</name>
</gene>
<keyword evidence="3 6" id="KW-1133">Transmembrane helix</keyword>
<dbReference type="EMBL" id="JAZHXI010000002">
    <property type="protein sequence ID" value="KAL2074505.1"/>
    <property type="molecule type" value="Genomic_DNA"/>
</dbReference>
<name>A0ABR4CX84_9HELO</name>
<evidence type="ECO:0000256" key="5">
    <source>
        <dbReference type="SAM" id="MobiDB-lite"/>
    </source>
</evidence>
<feature type="transmembrane region" description="Helical" evidence="6">
    <location>
        <begin position="226"/>
        <end position="244"/>
    </location>
</feature>
<evidence type="ECO:0000313" key="8">
    <source>
        <dbReference type="EMBL" id="KAL2074505.1"/>
    </source>
</evidence>
<feature type="transmembrane region" description="Helical" evidence="6">
    <location>
        <begin position="121"/>
        <end position="145"/>
    </location>
</feature>
<feature type="transmembrane region" description="Helical" evidence="6">
    <location>
        <begin position="331"/>
        <end position="350"/>
    </location>
</feature>
<evidence type="ECO:0000259" key="7">
    <source>
        <dbReference type="PROSITE" id="PS50850"/>
    </source>
</evidence>
<accession>A0ABR4CX84</accession>
<dbReference type="SUPFAM" id="SSF103473">
    <property type="entry name" value="MFS general substrate transporter"/>
    <property type="match status" value="1"/>
</dbReference>
<reference evidence="8 9" key="1">
    <citation type="journal article" date="2024" name="Commun. Biol.">
        <title>Comparative genomic analysis of thermophilic fungi reveals convergent evolutionary adaptations and gene losses.</title>
        <authorList>
            <person name="Steindorff A.S."/>
            <person name="Aguilar-Pontes M.V."/>
            <person name="Robinson A.J."/>
            <person name="Andreopoulos B."/>
            <person name="LaButti K."/>
            <person name="Kuo A."/>
            <person name="Mondo S."/>
            <person name="Riley R."/>
            <person name="Otillar R."/>
            <person name="Haridas S."/>
            <person name="Lipzen A."/>
            <person name="Grimwood J."/>
            <person name="Schmutz J."/>
            <person name="Clum A."/>
            <person name="Reid I.D."/>
            <person name="Moisan M.C."/>
            <person name="Butler G."/>
            <person name="Nguyen T.T.M."/>
            <person name="Dewar K."/>
            <person name="Conant G."/>
            <person name="Drula E."/>
            <person name="Henrissat B."/>
            <person name="Hansel C."/>
            <person name="Singer S."/>
            <person name="Hutchinson M.I."/>
            <person name="de Vries R.P."/>
            <person name="Natvig D.O."/>
            <person name="Powell A.J."/>
            <person name="Tsang A."/>
            <person name="Grigoriev I.V."/>
        </authorList>
    </citation>
    <scope>NUCLEOTIDE SEQUENCE [LARGE SCALE GENOMIC DNA]</scope>
    <source>
        <strain evidence="8 9">CBS 494.80</strain>
    </source>
</reference>
<feature type="transmembrane region" description="Helical" evidence="6">
    <location>
        <begin position="265"/>
        <end position="286"/>
    </location>
</feature>
<dbReference type="PANTHER" id="PTHR42718:SF10">
    <property type="entry name" value="TRANSPORTER, PUTATIVE (AFU_ORTHOLOGUE AFUA_8G06760)-RELATED"/>
    <property type="match status" value="1"/>
</dbReference>
<evidence type="ECO:0000256" key="6">
    <source>
        <dbReference type="SAM" id="Phobius"/>
    </source>
</evidence>
<feature type="transmembrane region" description="Helical" evidence="6">
    <location>
        <begin position="92"/>
        <end position="109"/>
    </location>
</feature>
<feature type="region of interest" description="Disordered" evidence="5">
    <location>
        <begin position="1"/>
        <end position="30"/>
    </location>
</feature>
<dbReference type="InterPro" id="IPR036259">
    <property type="entry name" value="MFS_trans_sf"/>
</dbReference>
<feature type="transmembrane region" description="Helical" evidence="6">
    <location>
        <begin position="63"/>
        <end position="86"/>
    </location>
</feature>
<evidence type="ECO:0000256" key="2">
    <source>
        <dbReference type="ARBA" id="ARBA00022692"/>
    </source>
</evidence>
<feature type="transmembrane region" description="Helical" evidence="6">
    <location>
        <begin position="192"/>
        <end position="214"/>
    </location>
</feature>
<feature type="compositionally biased region" description="Basic and acidic residues" evidence="5">
    <location>
        <begin position="470"/>
        <end position="504"/>
    </location>
</feature>
<dbReference type="Gene3D" id="1.20.1250.20">
    <property type="entry name" value="MFS general substrate transporter like domains"/>
    <property type="match status" value="2"/>
</dbReference>
<feature type="domain" description="Major facilitator superfamily (MFS) profile" evidence="7">
    <location>
        <begin position="1"/>
        <end position="474"/>
    </location>
</feature>
<feature type="transmembrane region" description="Helical" evidence="6">
    <location>
        <begin position="396"/>
        <end position="420"/>
    </location>
</feature>